<keyword evidence="4" id="KW-1185">Reference proteome</keyword>
<name>A0AAV4ERI2_9GAST</name>
<feature type="transmembrane region" description="Helical" evidence="2">
    <location>
        <begin position="214"/>
        <end position="243"/>
    </location>
</feature>
<evidence type="ECO:0000313" key="3">
    <source>
        <dbReference type="EMBL" id="GFR63309.1"/>
    </source>
</evidence>
<feature type="compositionally biased region" description="Acidic residues" evidence="1">
    <location>
        <begin position="173"/>
        <end position="182"/>
    </location>
</feature>
<keyword evidence="2" id="KW-1133">Transmembrane helix</keyword>
<accession>A0AAV4ERI2</accession>
<protein>
    <submittedName>
        <fullName evidence="3">Uncharacterized protein</fullName>
    </submittedName>
</protein>
<comment type="caution">
    <text evidence="3">The sequence shown here is derived from an EMBL/GenBank/DDBJ whole genome shotgun (WGS) entry which is preliminary data.</text>
</comment>
<keyword evidence="2" id="KW-0812">Transmembrane</keyword>
<reference evidence="3 4" key="1">
    <citation type="journal article" date="2021" name="Elife">
        <title>Chloroplast acquisition without the gene transfer in kleptoplastic sea slugs, Plakobranchus ocellatus.</title>
        <authorList>
            <person name="Maeda T."/>
            <person name="Takahashi S."/>
            <person name="Yoshida T."/>
            <person name="Shimamura S."/>
            <person name="Takaki Y."/>
            <person name="Nagai Y."/>
            <person name="Toyoda A."/>
            <person name="Suzuki Y."/>
            <person name="Arimoto A."/>
            <person name="Ishii H."/>
            <person name="Satoh N."/>
            <person name="Nishiyama T."/>
            <person name="Hasebe M."/>
            <person name="Maruyama T."/>
            <person name="Minagawa J."/>
            <person name="Obokata J."/>
            <person name="Shigenobu S."/>
        </authorList>
    </citation>
    <scope>NUCLEOTIDE SEQUENCE [LARGE SCALE GENOMIC DNA]</scope>
</reference>
<evidence type="ECO:0000256" key="1">
    <source>
        <dbReference type="SAM" id="MobiDB-lite"/>
    </source>
</evidence>
<dbReference type="Proteomes" id="UP000762676">
    <property type="component" value="Unassembled WGS sequence"/>
</dbReference>
<proteinExistence type="predicted"/>
<gene>
    <name evidence="3" type="ORF">ElyMa_005480900</name>
</gene>
<dbReference type="EMBL" id="BMAT01010914">
    <property type="protein sequence ID" value="GFR63309.1"/>
    <property type="molecule type" value="Genomic_DNA"/>
</dbReference>
<keyword evidence="2" id="KW-0472">Membrane</keyword>
<sequence>MDKANQGTYWHEPICTFIIHRSRQRVQEKTILARELRNFTLKCLYICACAKVTQGVVSRVSGAGVQQAIILAKYFPTLLVVAVPLTERVVWPLLCQYVCTRVDRSWSQPADDHGVQPLTYAISFAIFIPLTPRSANFSSKLKTTQAGGFSSDDHVDDDADDVGDDGGGYNDDHVDDDADDVGDGGGGYNDDHIYDGADDVGDDGGGYMMMLTRFVMMVVVIIMMLTTFVMMVVVIITMILVVMV</sequence>
<feature type="region of interest" description="Disordered" evidence="1">
    <location>
        <begin position="145"/>
        <end position="182"/>
    </location>
</feature>
<feature type="compositionally biased region" description="Acidic residues" evidence="1">
    <location>
        <begin position="154"/>
        <end position="164"/>
    </location>
</feature>
<evidence type="ECO:0000313" key="4">
    <source>
        <dbReference type="Proteomes" id="UP000762676"/>
    </source>
</evidence>
<dbReference type="AlphaFoldDB" id="A0AAV4ERI2"/>
<organism evidence="3 4">
    <name type="scientific">Elysia marginata</name>
    <dbReference type="NCBI Taxonomy" id="1093978"/>
    <lineage>
        <taxon>Eukaryota</taxon>
        <taxon>Metazoa</taxon>
        <taxon>Spiralia</taxon>
        <taxon>Lophotrochozoa</taxon>
        <taxon>Mollusca</taxon>
        <taxon>Gastropoda</taxon>
        <taxon>Heterobranchia</taxon>
        <taxon>Euthyneura</taxon>
        <taxon>Panpulmonata</taxon>
        <taxon>Sacoglossa</taxon>
        <taxon>Placobranchoidea</taxon>
        <taxon>Plakobranchidae</taxon>
        <taxon>Elysia</taxon>
    </lineage>
</organism>
<evidence type="ECO:0000256" key="2">
    <source>
        <dbReference type="SAM" id="Phobius"/>
    </source>
</evidence>